<dbReference type="InterPro" id="IPR053948">
    <property type="entry name" value="SBE2/SBE22_N"/>
</dbReference>
<keyword evidence="3" id="KW-0653">Protein transport</keyword>
<dbReference type="InterPro" id="IPR031403">
    <property type="entry name" value="Sbe2/Sbe22_C"/>
</dbReference>
<dbReference type="GO" id="GO:0031505">
    <property type="term" value="P:fungal-type cell wall organization"/>
    <property type="evidence" value="ECO:0007669"/>
    <property type="project" value="InterPro"/>
</dbReference>
<dbReference type="Pfam" id="PF22874">
    <property type="entry name" value="SBE2_M"/>
    <property type="match status" value="1"/>
</dbReference>
<evidence type="ECO:0000256" key="6">
    <source>
        <dbReference type="SAM" id="MobiDB-lite"/>
    </source>
</evidence>
<dbReference type="GO" id="GO:0015031">
    <property type="term" value="P:protein transport"/>
    <property type="evidence" value="ECO:0007669"/>
    <property type="project" value="UniProtKB-KW"/>
</dbReference>
<sequence>MSMAGASIHAISKLNTLKEEEQVNVTSGKLADDISRVGSTASDTSTNYNSNRSRTCSDASQSTDGSNSEDKYGAALRKNKYGMKILGLGISHQGARRPSDNLFQNVVESPTLFSNYDFTRRERPNSSDSSVTATSDLFSPSIPNSGADTHNRNQSSISVINESEEALHKQPQTFLQMHANSTSMLLAHPSTANATNNNNNRTNAKTHFFMTPSQRYRLRRSQTQTNLRESIRRKDTVYPPDNVSDTDDDNDIVEDADKSFIWNVPVAHASTSSFIQTPEWGPQRGKHRSQSVLDFNAIPTMGVPGIDGGSDSEFMKATSMSLSYLYDQTSNRLSHQKLTERNKSADVLPLEYKRLSDQGLEDLRLVSDDKKNVMSQGRPMWLPPKSTKEKRSHEREIYETMESYSREALAKQKWLQNYSAKLQNSEKELGKTIERGLYRQSSLQMLHSFVQEMPFCSKNRFEIYSSVLQTDNYVFINFVEKFEELSSVLKEMDFPKDKELQIKNLINDNIERGTFELDNKLYPALQKLLELKAISTYGITPGDELLMYHFLKEGFPPENTWLLVNLVQLTCFNSMMKDKYDRKILQCHYLKKDVFKQEFNSSCLNMNTWWNMLERVSHTLFLWILDIVVIYNVQLSSPASEPENQPNEDWDVYAAAHIVPNYKILLSFTVNILMNHHYGFDDLVQLRGIKDVNIAFPMPAINKEEALETNYKFVETWLSYYKKL</sequence>
<dbReference type="RefSeq" id="XP_022463858.1">
    <property type="nucleotide sequence ID" value="XM_022607243.1"/>
</dbReference>
<reference evidence="10 11" key="1">
    <citation type="journal article" date="2011" name="Proc. Natl. Acad. Sci. U.S.A.">
        <title>Evolutionary erosion of yeast sex chromosomes by mating-type switching accidents.</title>
        <authorList>
            <person name="Gordon J.L."/>
            <person name="Armisen D."/>
            <person name="Proux-Wera E."/>
            <person name="Oheigeartaigh S.S."/>
            <person name="Byrne K.P."/>
            <person name="Wolfe K.H."/>
        </authorList>
    </citation>
    <scope>NUCLEOTIDE SEQUENCE [LARGE SCALE GENOMIC DNA]</scope>
    <source>
        <strain evidence="11">ATCC MYA-139 / BCRC 22969 / CBS 8797 / CCRC 22969 / KCTC 17520 / NBRC 10181 / NCYC 3082</strain>
    </source>
</reference>
<evidence type="ECO:0008006" key="12">
    <source>
        <dbReference type="Google" id="ProtNLM"/>
    </source>
</evidence>
<dbReference type="EMBL" id="HE978316">
    <property type="protein sequence ID" value="CCK69612.1"/>
    <property type="molecule type" value="Genomic_DNA"/>
</dbReference>
<feature type="domain" description="SBE2/SBE22 middle" evidence="8">
    <location>
        <begin position="291"/>
        <end position="413"/>
    </location>
</feature>
<keyword evidence="4" id="KW-0333">Golgi apparatus</keyword>
<dbReference type="eggNOG" id="ENOG502QR4N">
    <property type="taxonomic scope" value="Eukaryota"/>
</dbReference>
<evidence type="ECO:0000313" key="11">
    <source>
        <dbReference type="Proteomes" id="UP000006310"/>
    </source>
</evidence>
<feature type="compositionally biased region" description="Polar residues" evidence="6">
    <location>
        <begin position="126"/>
        <end position="152"/>
    </location>
</feature>
<proteinExistence type="predicted"/>
<feature type="domain" description="Sbe2/Sbe22 C-terminal" evidence="7">
    <location>
        <begin position="433"/>
        <end position="723"/>
    </location>
</feature>
<evidence type="ECO:0000256" key="5">
    <source>
        <dbReference type="ARBA" id="ARBA00023316"/>
    </source>
</evidence>
<dbReference type="KEGG" id="kng:KNAG_0C05110"/>
<feature type="region of interest" description="Disordered" evidence="6">
    <location>
        <begin position="37"/>
        <end position="71"/>
    </location>
</feature>
<protein>
    <recommendedName>
        <fullName evidence="12">Protein SBE22</fullName>
    </recommendedName>
</protein>
<keyword evidence="2" id="KW-0813">Transport</keyword>
<dbReference type="AlphaFoldDB" id="J7RX41"/>
<name>J7RX41_HUIN7</name>
<keyword evidence="5" id="KW-0961">Cell wall biogenesis/degradation</keyword>
<evidence type="ECO:0000259" key="7">
    <source>
        <dbReference type="Pfam" id="PF17076"/>
    </source>
</evidence>
<dbReference type="Pfam" id="PF17076">
    <property type="entry name" value="SBE2_C"/>
    <property type="match status" value="1"/>
</dbReference>
<dbReference type="OrthoDB" id="289721at2759"/>
<dbReference type="GeneID" id="34525292"/>
<feature type="region of interest" description="Disordered" evidence="6">
    <location>
        <begin position="117"/>
        <end position="152"/>
    </location>
</feature>
<reference evidence="11" key="2">
    <citation type="submission" date="2012-08" db="EMBL/GenBank/DDBJ databases">
        <title>Genome sequence of Kazachstania naganishii.</title>
        <authorList>
            <person name="Gordon J.L."/>
            <person name="Armisen D."/>
            <person name="Proux-Wera E."/>
            <person name="OhEigeartaigh S.S."/>
            <person name="Byrne K.P."/>
            <person name="Wolfe K.H."/>
        </authorList>
    </citation>
    <scope>NUCLEOTIDE SEQUENCE [LARGE SCALE GENOMIC DNA]</scope>
    <source>
        <strain evidence="11">ATCC MYA-139 / BCRC 22969 / CBS 8797 / CCRC 22969 / KCTC 17520 / NBRC 10181 / NCYC 3082</strain>
    </source>
</reference>
<evidence type="ECO:0000259" key="9">
    <source>
        <dbReference type="Pfam" id="PF22876"/>
    </source>
</evidence>
<evidence type="ECO:0000256" key="4">
    <source>
        <dbReference type="ARBA" id="ARBA00023034"/>
    </source>
</evidence>
<dbReference type="GO" id="GO:0005794">
    <property type="term" value="C:Golgi apparatus"/>
    <property type="evidence" value="ECO:0007669"/>
    <property type="project" value="UniProtKB-SubCell"/>
</dbReference>
<evidence type="ECO:0000259" key="8">
    <source>
        <dbReference type="Pfam" id="PF22874"/>
    </source>
</evidence>
<dbReference type="Pfam" id="PF22876">
    <property type="entry name" value="SBE2_N"/>
    <property type="match status" value="1"/>
</dbReference>
<gene>
    <name evidence="10" type="primary">KNAG0C05110</name>
    <name evidence="10" type="ordered locus">KNAG_0C05110</name>
</gene>
<feature type="domain" description="SBE2/SBE22 N-terminal" evidence="9">
    <location>
        <begin position="172"/>
        <end position="278"/>
    </location>
</feature>
<organism evidence="10 11">
    <name type="scientific">Huiozyma naganishii (strain ATCC MYA-139 / BCRC 22969 / CBS 8797 / KCTC 17520 / NBRC 10181 / NCYC 3082 / Yp74L-3)</name>
    <name type="common">Yeast</name>
    <name type="synonym">Kazachstania naganishii</name>
    <dbReference type="NCBI Taxonomy" id="1071383"/>
    <lineage>
        <taxon>Eukaryota</taxon>
        <taxon>Fungi</taxon>
        <taxon>Dikarya</taxon>
        <taxon>Ascomycota</taxon>
        <taxon>Saccharomycotina</taxon>
        <taxon>Saccharomycetes</taxon>
        <taxon>Saccharomycetales</taxon>
        <taxon>Saccharomycetaceae</taxon>
        <taxon>Huiozyma</taxon>
    </lineage>
</organism>
<dbReference type="HOGENOM" id="CLU_019068_0_0_1"/>
<feature type="compositionally biased region" description="Polar residues" evidence="6">
    <location>
        <begin position="37"/>
        <end position="66"/>
    </location>
</feature>
<accession>J7RX41</accession>
<evidence type="ECO:0000256" key="1">
    <source>
        <dbReference type="ARBA" id="ARBA00004555"/>
    </source>
</evidence>
<evidence type="ECO:0000313" key="10">
    <source>
        <dbReference type="EMBL" id="CCK69612.1"/>
    </source>
</evidence>
<comment type="subcellular location">
    <subcellularLocation>
        <location evidence="1">Golgi apparatus</location>
    </subcellularLocation>
</comment>
<keyword evidence="11" id="KW-1185">Reference proteome</keyword>
<dbReference type="Proteomes" id="UP000006310">
    <property type="component" value="Chromosome 3"/>
</dbReference>
<evidence type="ECO:0000256" key="3">
    <source>
        <dbReference type="ARBA" id="ARBA00022927"/>
    </source>
</evidence>
<dbReference type="InterPro" id="IPR053949">
    <property type="entry name" value="SBE2/SBE22_M"/>
</dbReference>
<evidence type="ECO:0000256" key="2">
    <source>
        <dbReference type="ARBA" id="ARBA00022448"/>
    </source>
</evidence>